<evidence type="ECO:0000256" key="1">
    <source>
        <dbReference type="SAM" id="MobiDB-lite"/>
    </source>
</evidence>
<dbReference type="Proteomes" id="UP000774326">
    <property type="component" value="Unassembled WGS sequence"/>
</dbReference>
<sequence length="88" mass="9488">MVSASSVRLFQSSFATLNKQAATKAGLSPAIKFGGYFLGSAAVLGVFATYLTETYYYQNPIRKSFEDADKGSLKGAASQEAIDSKFYH</sequence>
<comment type="caution">
    <text evidence="3">The sequence shown here is derived from an EMBL/GenBank/DDBJ whole genome shotgun (WGS) entry which is preliminary data.</text>
</comment>
<proteinExistence type="predicted"/>
<keyword evidence="2" id="KW-0812">Transmembrane</keyword>
<name>A0A9P8TS05_WICPI</name>
<gene>
    <name evidence="3" type="ORF">WICPIJ_000470</name>
</gene>
<organism evidence="3 4">
    <name type="scientific">Wickerhamomyces pijperi</name>
    <name type="common">Yeast</name>
    <name type="synonym">Pichia pijperi</name>
    <dbReference type="NCBI Taxonomy" id="599730"/>
    <lineage>
        <taxon>Eukaryota</taxon>
        <taxon>Fungi</taxon>
        <taxon>Dikarya</taxon>
        <taxon>Ascomycota</taxon>
        <taxon>Saccharomycotina</taxon>
        <taxon>Saccharomycetes</taxon>
        <taxon>Phaffomycetales</taxon>
        <taxon>Wickerhamomycetaceae</taxon>
        <taxon>Wickerhamomyces</taxon>
    </lineage>
</organism>
<evidence type="ECO:0000313" key="4">
    <source>
        <dbReference type="Proteomes" id="UP000774326"/>
    </source>
</evidence>
<protein>
    <submittedName>
        <fullName evidence="3">Uncharacterized protein</fullName>
    </submittedName>
</protein>
<feature type="transmembrane region" description="Helical" evidence="2">
    <location>
        <begin position="33"/>
        <end position="52"/>
    </location>
</feature>
<dbReference type="AlphaFoldDB" id="A0A9P8TS05"/>
<evidence type="ECO:0000256" key="2">
    <source>
        <dbReference type="SAM" id="Phobius"/>
    </source>
</evidence>
<feature type="region of interest" description="Disordered" evidence="1">
    <location>
        <begin position="68"/>
        <end position="88"/>
    </location>
</feature>
<accession>A0A9P8TS05</accession>
<dbReference type="EMBL" id="JAEUBG010000295">
    <property type="protein sequence ID" value="KAH3688549.1"/>
    <property type="molecule type" value="Genomic_DNA"/>
</dbReference>
<reference evidence="3" key="2">
    <citation type="submission" date="2021-01" db="EMBL/GenBank/DDBJ databases">
        <authorList>
            <person name="Schikora-Tamarit M.A."/>
        </authorList>
    </citation>
    <scope>NUCLEOTIDE SEQUENCE</scope>
    <source>
        <strain evidence="3">CBS2887</strain>
    </source>
</reference>
<keyword evidence="4" id="KW-1185">Reference proteome</keyword>
<keyword evidence="2" id="KW-1133">Transmembrane helix</keyword>
<reference evidence="3" key="1">
    <citation type="journal article" date="2021" name="Open Biol.">
        <title>Shared evolutionary footprints suggest mitochondrial oxidative damage underlies multiple complex I losses in fungi.</title>
        <authorList>
            <person name="Schikora-Tamarit M.A."/>
            <person name="Marcet-Houben M."/>
            <person name="Nosek J."/>
            <person name="Gabaldon T."/>
        </authorList>
    </citation>
    <scope>NUCLEOTIDE SEQUENCE</scope>
    <source>
        <strain evidence="3">CBS2887</strain>
    </source>
</reference>
<keyword evidence="2" id="KW-0472">Membrane</keyword>
<evidence type="ECO:0000313" key="3">
    <source>
        <dbReference type="EMBL" id="KAH3688549.1"/>
    </source>
</evidence>